<evidence type="ECO:0000256" key="1">
    <source>
        <dbReference type="ARBA" id="ARBA00004442"/>
    </source>
</evidence>
<dbReference type="Pfam" id="PF13715">
    <property type="entry name" value="CarbopepD_reg_2"/>
    <property type="match status" value="1"/>
</dbReference>
<evidence type="ECO:0000256" key="4">
    <source>
        <dbReference type="SAM" id="SignalP"/>
    </source>
</evidence>
<proteinExistence type="predicted"/>
<dbReference type="SUPFAM" id="SSF49464">
    <property type="entry name" value="Carboxypeptidase regulatory domain-like"/>
    <property type="match status" value="1"/>
</dbReference>
<dbReference type="Proteomes" id="UP001597357">
    <property type="component" value="Unassembled WGS sequence"/>
</dbReference>
<sequence>MKKGLFLFALMIISSSLWAQTIVKGKVVDAITNEELPDVEVSVEETTLSLKTNAKGEFIFDRFDLPLGEQVISFEKEGYISKRFPVIINENATLDLETISLKVDVNEENLQIGVISLSASELDEDESSASNLSGLLQASRDTYLNAAAFDFSATFFRPRGFDNENGKVLINGIEMNKQFDGRPQWSSWGGLNDVQRNQIFTMGLEANEYTFGGVAGTTNMIMRASQYRKGGRVSYAASNRSYQGRVMASYSSGLLNNGWSYTFLASRRFGEEGFKDGTLYDANSFFAAVEKQINPNHSLNLTAFFTPNRRGKATAITQEVKDLKGIEYNPLWGYQDGEIRNSRVKEIEEPVVMLNHYWNISDKSKLNTNVAFQTGKIANSRIDNGGTRIVESSDGQISYVGGSNNPTPEYYQNLPSYHLRFPNPEAKDYQAAYLAREAFVNDGQLNWNRLYEANAIARAKGGNSIYIIQNDRQDDTQFTANTIFTSDVNQNITLNASLNYRGLLSENYAEVKDLLGGTGYLDVDFFAEEPQNIETSGINDLAQSDVNNPNRIAREGDRYKYNYDIRANVATAFAQAQFKYKRVDGYIAGNVSNTTYQRDGKYKNGYFLDNSFGKSEKLDFTNFGAKAGATYKVSGRHLVSANTGYYTTAPSIRNSFSNARQNNNVVTGLESEKITSADVSYIYRTPKVKARLTGFYTGFQDGTDIGFYFTQDLSGFGIDEGDAFVQEVVTGIDRRNMGAEFGIEAQVTPTIKLKAAGSYGQYVYTNNPDLYLTSDDFNPAMSNVNENGEVRFGDGKTNLKDYHVAGGPEKAFQVGFEYRDPDYWWIGVTANYFDDAYIDISSLNRSANFDLDYDGLPRNDYDPAKAKQLLAQENFGDYTLVNIVGGKSWKINQYFVGFFATINNVFDTEYKTGGFEQSRNSNFTNLAEDKARENGPIFGNRYFFGYGTTYYLNLYLRF</sequence>
<organism evidence="5 6">
    <name type="scientific">Mesonia sediminis</name>
    <dbReference type="NCBI Taxonomy" id="1703946"/>
    <lineage>
        <taxon>Bacteria</taxon>
        <taxon>Pseudomonadati</taxon>
        <taxon>Bacteroidota</taxon>
        <taxon>Flavobacteriia</taxon>
        <taxon>Flavobacteriales</taxon>
        <taxon>Flavobacteriaceae</taxon>
        <taxon>Mesonia</taxon>
    </lineage>
</organism>
<keyword evidence="2" id="KW-0472">Membrane</keyword>
<feature type="chain" id="PRO_5045537254" evidence="4">
    <location>
        <begin position="20"/>
        <end position="958"/>
    </location>
</feature>
<keyword evidence="4" id="KW-0732">Signal</keyword>
<keyword evidence="3" id="KW-0998">Cell outer membrane</keyword>
<evidence type="ECO:0000256" key="3">
    <source>
        <dbReference type="ARBA" id="ARBA00023237"/>
    </source>
</evidence>
<protein>
    <submittedName>
        <fullName evidence="5">Carboxypeptidase-like regulatory domain-containing protein</fullName>
    </submittedName>
</protein>
<comment type="caution">
    <text evidence="5">The sequence shown here is derived from an EMBL/GenBank/DDBJ whole genome shotgun (WGS) entry which is preliminary data.</text>
</comment>
<evidence type="ECO:0000256" key="2">
    <source>
        <dbReference type="ARBA" id="ARBA00023136"/>
    </source>
</evidence>
<dbReference type="EMBL" id="JBHULZ010000041">
    <property type="protein sequence ID" value="MFD2698282.1"/>
    <property type="molecule type" value="Genomic_DNA"/>
</dbReference>
<dbReference type="InterPro" id="IPR008969">
    <property type="entry name" value="CarboxyPept-like_regulatory"/>
</dbReference>
<dbReference type="Gene3D" id="2.60.40.1120">
    <property type="entry name" value="Carboxypeptidase-like, regulatory domain"/>
    <property type="match status" value="1"/>
</dbReference>
<evidence type="ECO:0000313" key="6">
    <source>
        <dbReference type="Proteomes" id="UP001597357"/>
    </source>
</evidence>
<gene>
    <name evidence="5" type="ORF">ACFSQ0_09785</name>
</gene>
<accession>A0ABW5SGI6</accession>
<evidence type="ECO:0000313" key="5">
    <source>
        <dbReference type="EMBL" id="MFD2698282.1"/>
    </source>
</evidence>
<dbReference type="SUPFAM" id="SSF56935">
    <property type="entry name" value="Porins"/>
    <property type="match status" value="1"/>
</dbReference>
<dbReference type="RefSeq" id="WP_379047594.1">
    <property type="nucleotide sequence ID" value="NZ_JBHULZ010000041.1"/>
</dbReference>
<name>A0ABW5SGI6_9FLAO</name>
<reference evidence="6" key="1">
    <citation type="journal article" date="2019" name="Int. J. Syst. Evol. Microbiol.">
        <title>The Global Catalogue of Microorganisms (GCM) 10K type strain sequencing project: providing services to taxonomists for standard genome sequencing and annotation.</title>
        <authorList>
            <consortium name="The Broad Institute Genomics Platform"/>
            <consortium name="The Broad Institute Genome Sequencing Center for Infectious Disease"/>
            <person name="Wu L."/>
            <person name="Ma J."/>
        </authorList>
    </citation>
    <scope>NUCLEOTIDE SEQUENCE [LARGE SCALE GENOMIC DNA]</scope>
    <source>
        <strain evidence="6">KCTC 42255</strain>
    </source>
</reference>
<comment type="subcellular location">
    <subcellularLocation>
        <location evidence="1">Cell outer membrane</location>
    </subcellularLocation>
</comment>
<dbReference type="InterPro" id="IPR036942">
    <property type="entry name" value="Beta-barrel_TonB_sf"/>
</dbReference>
<keyword evidence="6" id="KW-1185">Reference proteome</keyword>
<feature type="signal peptide" evidence="4">
    <location>
        <begin position="1"/>
        <end position="19"/>
    </location>
</feature>
<dbReference type="Gene3D" id="2.40.170.20">
    <property type="entry name" value="TonB-dependent receptor, beta-barrel domain"/>
    <property type="match status" value="1"/>
</dbReference>